<dbReference type="FunFam" id="2.40.10.10:FF:000047">
    <property type="entry name" value="Trypsin eta"/>
    <property type="match status" value="1"/>
</dbReference>
<dbReference type="SMART" id="SM00020">
    <property type="entry name" value="Tryp_SPc"/>
    <property type="match status" value="1"/>
</dbReference>
<evidence type="ECO:0000256" key="1">
    <source>
        <dbReference type="ARBA" id="ARBA00004613"/>
    </source>
</evidence>
<dbReference type="InterPro" id="IPR001254">
    <property type="entry name" value="Trypsin_dom"/>
</dbReference>
<dbReference type="InterPro" id="IPR018114">
    <property type="entry name" value="TRYPSIN_HIS"/>
</dbReference>
<feature type="signal peptide" evidence="8">
    <location>
        <begin position="1"/>
        <end position="17"/>
    </location>
</feature>
<protein>
    <submittedName>
        <fullName evidence="10">Trypsin-1</fullName>
    </submittedName>
</protein>
<feature type="chain" id="PRO_5001648077" evidence="8">
    <location>
        <begin position="18"/>
        <end position="268"/>
    </location>
</feature>
<keyword evidence="4 7" id="KW-0378">Hydrolase</keyword>
<gene>
    <name evidence="10" type="ORF">L798_04837</name>
</gene>
<keyword evidence="2" id="KW-0964">Secreted</keyword>
<evidence type="ECO:0000256" key="6">
    <source>
        <dbReference type="ARBA" id="ARBA00023157"/>
    </source>
</evidence>
<evidence type="ECO:0000256" key="4">
    <source>
        <dbReference type="ARBA" id="ARBA00022801"/>
    </source>
</evidence>
<name>A0A067RAJ4_ZOONE</name>
<evidence type="ECO:0000256" key="7">
    <source>
        <dbReference type="RuleBase" id="RU363034"/>
    </source>
</evidence>
<dbReference type="OMA" id="QGTHYCA"/>
<dbReference type="AlphaFoldDB" id="A0A067RAJ4"/>
<accession>A0A067RAJ4</accession>
<evidence type="ECO:0000256" key="5">
    <source>
        <dbReference type="ARBA" id="ARBA00022825"/>
    </source>
</evidence>
<dbReference type="EMBL" id="KK852591">
    <property type="protein sequence ID" value="KDR20688.1"/>
    <property type="molecule type" value="Genomic_DNA"/>
</dbReference>
<dbReference type="Pfam" id="PF00089">
    <property type="entry name" value="Trypsin"/>
    <property type="match status" value="1"/>
</dbReference>
<dbReference type="PANTHER" id="PTHR24252">
    <property type="entry name" value="ACROSIN-RELATED"/>
    <property type="match status" value="1"/>
</dbReference>
<dbReference type="InterPro" id="IPR001314">
    <property type="entry name" value="Peptidase_S1A"/>
</dbReference>
<evidence type="ECO:0000313" key="11">
    <source>
        <dbReference type="Proteomes" id="UP000027135"/>
    </source>
</evidence>
<dbReference type="PROSITE" id="PS50240">
    <property type="entry name" value="TRYPSIN_DOM"/>
    <property type="match status" value="1"/>
</dbReference>
<evidence type="ECO:0000259" key="9">
    <source>
        <dbReference type="PROSITE" id="PS50240"/>
    </source>
</evidence>
<dbReference type="InterPro" id="IPR043504">
    <property type="entry name" value="Peptidase_S1_PA_chymotrypsin"/>
</dbReference>
<dbReference type="GO" id="GO:0005576">
    <property type="term" value="C:extracellular region"/>
    <property type="evidence" value="ECO:0007669"/>
    <property type="project" value="UniProtKB-SubCell"/>
</dbReference>
<sequence length="268" mass="28424">MLKNITLLLAIISCSVGVQPTLRLGRPVGRIVGGHDARKGEFPYQISLQQVVLIILRQHICGGSIISPSWVVTAGHCIPEYGTLEVVAGEHNLNSNEGTEQTVRVSQAIVHPRFEGDVAPYDIALVKLQSPLVFDEHVQPISLPVPDSIPSGNSILSGWGSISTTNNPSMPANLQTADLPIIDYDTCLETYGSDSPLDPSNVCTGPLSGGFSACSGDSGGPLVKEQPDGSRELIGIVSWGVIPCGQSNAPSVYTRVSAYIDWINDNAQ</sequence>
<dbReference type="InterPro" id="IPR009003">
    <property type="entry name" value="Peptidase_S1_PA"/>
</dbReference>
<dbReference type="InParanoid" id="A0A067RAJ4"/>
<evidence type="ECO:0000256" key="3">
    <source>
        <dbReference type="ARBA" id="ARBA00022670"/>
    </source>
</evidence>
<evidence type="ECO:0000313" key="10">
    <source>
        <dbReference type="EMBL" id="KDR20688.1"/>
    </source>
</evidence>
<organism evidence="10 11">
    <name type="scientific">Zootermopsis nevadensis</name>
    <name type="common">Dampwood termite</name>
    <dbReference type="NCBI Taxonomy" id="136037"/>
    <lineage>
        <taxon>Eukaryota</taxon>
        <taxon>Metazoa</taxon>
        <taxon>Ecdysozoa</taxon>
        <taxon>Arthropoda</taxon>
        <taxon>Hexapoda</taxon>
        <taxon>Insecta</taxon>
        <taxon>Pterygota</taxon>
        <taxon>Neoptera</taxon>
        <taxon>Polyneoptera</taxon>
        <taxon>Dictyoptera</taxon>
        <taxon>Blattodea</taxon>
        <taxon>Blattoidea</taxon>
        <taxon>Termitoidae</taxon>
        <taxon>Termopsidae</taxon>
        <taxon>Zootermopsis</taxon>
    </lineage>
</organism>
<dbReference type="GO" id="GO:0004252">
    <property type="term" value="F:serine-type endopeptidase activity"/>
    <property type="evidence" value="ECO:0007669"/>
    <property type="project" value="InterPro"/>
</dbReference>
<dbReference type="SUPFAM" id="SSF50494">
    <property type="entry name" value="Trypsin-like serine proteases"/>
    <property type="match status" value="1"/>
</dbReference>
<keyword evidence="8" id="KW-0732">Signal</keyword>
<dbReference type="PROSITE" id="PS00134">
    <property type="entry name" value="TRYPSIN_HIS"/>
    <property type="match status" value="1"/>
</dbReference>
<dbReference type="OrthoDB" id="10061449at2759"/>
<evidence type="ECO:0000256" key="8">
    <source>
        <dbReference type="SAM" id="SignalP"/>
    </source>
</evidence>
<comment type="subcellular location">
    <subcellularLocation>
        <location evidence="1">Secreted</location>
    </subcellularLocation>
</comment>
<keyword evidence="6" id="KW-1015">Disulfide bond</keyword>
<dbReference type="GO" id="GO:0016485">
    <property type="term" value="P:protein processing"/>
    <property type="evidence" value="ECO:0007669"/>
    <property type="project" value="UniProtKB-ARBA"/>
</dbReference>
<dbReference type="STRING" id="136037.A0A067RAJ4"/>
<dbReference type="InterPro" id="IPR033116">
    <property type="entry name" value="TRYPSIN_SER"/>
</dbReference>
<dbReference type="PRINTS" id="PR00722">
    <property type="entry name" value="CHYMOTRYPSIN"/>
</dbReference>
<dbReference type="CDD" id="cd00190">
    <property type="entry name" value="Tryp_SPc"/>
    <property type="match status" value="1"/>
</dbReference>
<dbReference type="Gene3D" id="2.40.10.10">
    <property type="entry name" value="Trypsin-like serine proteases"/>
    <property type="match status" value="1"/>
</dbReference>
<dbReference type="PANTHER" id="PTHR24252:SF7">
    <property type="entry name" value="HYALIN"/>
    <property type="match status" value="1"/>
</dbReference>
<feature type="domain" description="Peptidase S1" evidence="9">
    <location>
        <begin position="31"/>
        <end position="268"/>
    </location>
</feature>
<reference evidence="10 11" key="1">
    <citation type="journal article" date="2014" name="Nat. Commun.">
        <title>Molecular traces of alternative social organization in a termite genome.</title>
        <authorList>
            <person name="Terrapon N."/>
            <person name="Li C."/>
            <person name="Robertson H.M."/>
            <person name="Ji L."/>
            <person name="Meng X."/>
            <person name="Booth W."/>
            <person name="Chen Z."/>
            <person name="Childers C.P."/>
            <person name="Glastad K.M."/>
            <person name="Gokhale K."/>
            <person name="Gowin J."/>
            <person name="Gronenberg W."/>
            <person name="Hermansen R.A."/>
            <person name="Hu H."/>
            <person name="Hunt B.G."/>
            <person name="Huylmans A.K."/>
            <person name="Khalil S.M."/>
            <person name="Mitchell R.D."/>
            <person name="Munoz-Torres M.C."/>
            <person name="Mustard J.A."/>
            <person name="Pan H."/>
            <person name="Reese J.T."/>
            <person name="Scharf M.E."/>
            <person name="Sun F."/>
            <person name="Vogel H."/>
            <person name="Xiao J."/>
            <person name="Yang W."/>
            <person name="Yang Z."/>
            <person name="Yang Z."/>
            <person name="Zhou J."/>
            <person name="Zhu J."/>
            <person name="Brent C.S."/>
            <person name="Elsik C.G."/>
            <person name="Goodisman M.A."/>
            <person name="Liberles D.A."/>
            <person name="Roe R.M."/>
            <person name="Vargo E.L."/>
            <person name="Vilcinskas A."/>
            <person name="Wang J."/>
            <person name="Bornberg-Bauer E."/>
            <person name="Korb J."/>
            <person name="Zhang G."/>
            <person name="Liebig J."/>
        </authorList>
    </citation>
    <scope>NUCLEOTIDE SEQUENCE [LARGE SCALE GENOMIC DNA]</scope>
    <source>
        <tissue evidence="10">Whole organism</tissue>
    </source>
</reference>
<keyword evidence="11" id="KW-1185">Reference proteome</keyword>
<evidence type="ECO:0000256" key="2">
    <source>
        <dbReference type="ARBA" id="ARBA00022525"/>
    </source>
</evidence>
<keyword evidence="3 7" id="KW-0645">Protease</keyword>
<dbReference type="Proteomes" id="UP000027135">
    <property type="component" value="Unassembled WGS sequence"/>
</dbReference>
<dbReference type="PROSITE" id="PS00135">
    <property type="entry name" value="TRYPSIN_SER"/>
    <property type="match status" value="1"/>
</dbReference>
<keyword evidence="5 7" id="KW-0720">Serine protease</keyword>
<dbReference type="FunCoup" id="A0A067RAJ4">
    <property type="interactions" value="23"/>
</dbReference>
<proteinExistence type="predicted"/>
<dbReference type="eggNOG" id="KOG3627">
    <property type="taxonomic scope" value="Eukaryota"/>
</dbReference>